<dbReference type="CDD" id="cd06171">
    <property type="entry name" value="Sigma70_r4"/>
    <property type="match status" value="1"/>
</dbReference>
<name>A0A7W8ZPC5_9SPHI</name>
<keyword evidence="2" id="KW-0805">Transcription regulation</keyword>
<dbReference type="Gene3D" id="1.10.10.10">
    <property type="entry name" value="Winged helix-like DNA-binding domain superfamily/Winged helix DNA-binding domain"/>
    <property type="match status" value="1"/>
</dbReference>
<dbReference type="PANTHER" id="PTHR43133:SF46">
    <property type="entry name" value="RNA POLYMERASE SIGMA-70 FACTOR ECF SUBFAMILY"/>
    <property type="match status" value="1"/>
</dbReference>
<sequence>MKTVEKISWNEDELFNYVKAGNKDAFEQLYRNHSVGIYCNLRKMTKNDALAKELLQDVFIKVWEKKAVLNPKKPFQFYLFRIAQNSVTDFYRRVRRDNHMIENLRLLTSEITHQPIESVIAGEEEELMLKAMEALPPQRKKIFILCKLEGKSYEEVSGLLGISTSTIGDHIVKGTKYIRKQLIKAGDILLFLGF</sequence>
<evidence type="ECO:0000313" key="7">
    <source>
        <dbReference type="EMBL" id="MBB5637558.1"/>
    </source>
</evidence>
<comment type="caution">
    <text evidence="7">The sequence shown here is derived from an EMBL/GenBank/DDBJ whole genome shotgun (WGS) entry which is preliminary data.</text>
</comment>
<evidence type="ECO:0000256" key="4">
    <source>
        <dbReference type="ARBA" id="ARBA00023163"/>
    </source>
</evidence>
<dbReference type="SUPFAM" id="SSF88659">
    <property type="entry name" value="Sigma3 and sigma4 domains of RNA polymerase sigma factors"/>
    <property type="match status" value="1"/>
</dbReference>
<dbReference type="PANTHER" id="PTHR43133">
    <property type="entry name" value="RNA POLYMERASE ECF-TYPE SIGMA FACTO"/>
    <property type="match status" value="1"/>
</dbReference>
<dbReference type="GO" id="GO:0003677">
    <property type="term" value="F:DNA binding"/>
    <property type="evidence" value="ECO:0007669"/>
    <property type="project" value="InterPro"/>
</dbReference>
<evidence type="ECO:0000259" key="6">
    <source>
        <dbReference type="Pfam" id="PF08281"/>
    </source>
</evidence>
<dbReference type="Pfam" id="PF08281">
    <property type="entry name" value="Sigma70_r4_2"/>
    <property type="match status" value="1"/>
</dbReference>
<reference evidence="7 8" key="1">
    <citation type="submission" date="2020-08" db="EMBL/GenBank/DDBJ databases">
        <title>Genomic Encyclopedia of Type Strains, Phase IV (KMG-V): Genome sequencing to study the core and pangenomes of soil and plant-associated prokaryotes.</title>
        <authorList>
            <person name="Whitman W."/>
        </authorList>
    </citation>
    <scope>NUCLEOTIDE SEQUENCE [LARGE SCALE GENOMIC DNA]</scope>
    <source>
        <strain evidence="7 8">S3M1</strain>
    </source>
</reference>
<dbReference type="RefSeq" id="WP_183883425.1">
    <property type="nucleotide sequence ID" value="NZ_JACHCE010000005.1"/>
</dbReference>
<evidence type="ECO:0000256" key="2">
    <source>
        <dbReference type="ARBA" id="ARBA00023015"/>
    </source>
</evidence>
<evidence type="ECO:0000313" key="8">
    <source>
        <dbReference type="Proteomes" id="UP000537204"/>
    </source>
</evidence>
<feature type="domain" description="RNA polymerase sigma factor 70 region 4 type 2" evidence="6">
    <location>
        <begin position="127"/>
        <end position="173"/>
    </location>
</feature>
<evidence type="ECO:0000256" key="1">
    <source>
        <dbReference type="ARBA" id="ARBA00010641"/>
    </source>
</evidence>
<feature type="domain" description="RNA polymerase sigma-70 region 2" evidence="5">
    <location>
        <begin position="29"/>
        <end position="96"/>
    </location>
</feature>
<organism evidence="7 8">
    <name type="scientific">Pedobacter cryoconitis</name>
    <dbReference type="NCBI Taxonomy" id="188932"/>
    <lineage>
        <taxon>Bacteria</taxon>
        <taxon>Pseudomonadati</taxon>
        <taxon>Bacteroidota</taxon>
        <taxon>Sphingobacteriia</taxon>
        <taxon>Sphingobacteriales</taxon>
        <taxon>Sphingobacteriaceae</taxon>
        <taxon>Pedobacter</taxon>
    </lineage>
</organism>
<dbReference type="Pfam" id="PF04542">
    <property type="entry name" value="Sigma70_r2"/>
    <property type="match status" value="1"/>
</dbReference>
<dbReference type="Proteomes" id="UP000537204">
    <property type="component" value="Unassembled WGS sequence"/>
</dbReference>
<dbReference type="Gene3D" id="1.10.1740.10">
    <property type="match status" value="1"/>
</dbReference>
<dbReference type="GO" id="GO:0006352">
    <property type="term" value="P:DNA-templated transcription initiation"/>
    <property type="evidence" value="ECO:0007669"/>
    <property type="project" value="InterPro"/>
</dbReference>
<dbReference type="InterPro" id="IPR039425">
    <property type="entry name" value="RNA_pol_sigma-70-like"/>
</dbReference>
<dbReference type="InterPro" id="IPR014284">
    <property type="entry name" value="RNA_pol_sigma-70_dom"/>
</dbReference>
<dbReference type="EMBL" id="JACHCE010000005">
    <property type="protein sequence ID" value="MBB5637558.1"/>
    <property type="molecule type" value="Genomic_DNA"/>
</dbReference>
<dbReference type="SUPFAM" id="SSF88946">
    <property type="entry name" value="Sigma2 domain of RNA polymerase sigma factors"/>
    <property type="match status" value="1"/>
</dbReference>
<dbReference type="InterPro" id="IPR013249">
    <property type="entry name" value="RNA_pol_sigma70_r4_t2"/>
</dbReference>
<keyword evidence="3" id="KW-0731">Sigma factor</keyword>
<evidence type="ECO:0000259" key="5">
    <source>
        <dbReference type="Pfam" id="PF04542"/>
    </source>
</evidence>
<accession>A0A7W8ZPC5</accession>
<dbReference type="InterPro" id="IPR007627">
    <property type="entry name" value="RNA_pol_sigma70_r2"/>
</dbReference>
<dbReference type="GO" id="GO:0016987">
    <property type="term" value="F:sigma factor activity"/>
    <property type="evidence" value="ECO:0007669"/>
    <property type="project" value="UniProtKB-KW"/>
</dbReference>
<dbReference type="NCBIfam" id="TIGR02937">
    <property type="entry name" value="sigma70-ECF"/>
    <property type="match status" value="1"/>
</dbReference>
<comment type="similarity">
    <text evidence="1">Belongs to the sigma-70 factor family. ECF subfamily.</text>
</comment>
<dbReference type="InterPro" id="IPR036388">
    <property type="entry name" value="WH-like_DNA-bd_sf"/>
</dbReference>
<evidence type="ECO:0000256" key="3">
    <source>
        <dbReference type="ARBA" id="ARBA00023082"/>
    </source>
</evidence>
<dbReference type="InterPro" id="IPR013324">
    <property type="entry name" value="RNA_pol_sigma_r3/r4-like"/>
</dbReference>
<dbReference type="InterPro" id="IPR013325">
    <property type="entry name" value="RNA_pol_sigma_r2"/>
</dbReference>
<dbReference type="AlphaFoldDB" id="A0A7W8ZPC5"/>
<keyword evidence="4" id="KW-0804">Transcription</keyword>
<proteinExistence type="inferred from homology"/>
<protein>
    <submittedName>
        <fullName evidence="7">RNA polymerase sigma-70 factor (ECF subfamily)</fullName>
    </submittedName>
</protein>
<gene>
    <name evidence="7" type="ORF">HDE68_003473</name>
</gene>